<keyword evidence="1" id="KW-0472">Membrane</keyword>
<keyword evidence="1" id="KW-1133">Transmembrane helix</keyword>
<protein>
    <submittedName>
        <fullName evidence="2">Uncharacterized protein</fullName>
    </submittedName>
</protein>
<feature type="transmembrane region" description="Helical" evidence="1">
    <location>
        <begin position="49"/>
        <end position="70"/>
    </location>
</feature>
<keyword evidence="3" id="KW-1185">Reference proteome</keyword>
<dbReference type="EMBL" id="JAJJVQ010000010">
    <property type="protein sequence ID" value="MCO5784140.1"/>
    <property type="molecule type" value="Genomic_DNA"/>
</dbReference>
<comment type="caution">
    <text evidence="2">The sequence shown here is derived from an EMBL/GenBank/DDBJ whole genome shotgun (WGS) entry which is preliminary data.</text>
</comment>
<proteinExistence type="predicted"/>
<evidence type="ECO:0000313" key="2">
    <source>
        <dbReference type="EMBL" id="MCO5784140.1"/>
    </source>
</evidence>
<accession>A0ABT1BE36</accession>
<sequence>MEPNYQDLVAQAHPIYSIFSIIYDIIYGRTGGLLKKAYDYGQVENYQQMVLCSVLAAIHIAFVVAMIFAIGPWVKALIVAKFAASPLLAMTLTGVGTNAVNRGFGWIVDAINRKVL</sequence>
<organism evidence="2 3">
    <name type="scientific">Citrobacter meridianamericanus</name>
    <dbReference type="NCBI Taxonomy" id="2894201"/>
    <lineage>
        <taxon>Bacteria</taxon>
        <taxon>Pseudomonadati</taxon>
        <taxon>Pseudomonadota</taxon>
        <taxon>Gammaproteobacteria</taxon>
        <taxon>Enterobacterales</taxon>
        <taxon>Enterobacteriaceae</taxon>
        <taxon>Citrobacter</taxon>
    </lineage>
</organism>
<reference evidence="2" key="1">
    <citation type="submission" date="2021-11" db="EMBL/GenBank/DDBJ databases">
        <title>Citrobacter meridianamericanus sp. nov. isolated from soil.</title>
        <authorList>
            <person name="Furlan J.P.R."/>
            <person name="Stehling E.G."/>
        </authorList>
    </citation>
    <scope>NUCLEOTIDE SEQUENCE</scope>
    <source>
        <strain evidence="2">BR102</strain>
    </source>
</reference>
<dbReference type="Proteomes" id="UP001139290">
    <property type="component" value="Unassembled WGS sequence"/>
</dbReference>
<gene>
    <name evidence="2" type="ORF">LOD26_22885</name>
</gene>
<evidence type="ECO:0000313" key="3">
    <source>
        <dbReference type="Proteomes" id="UP001139290"/>
    </source>
</evidence>
<evidence type="ECO:0000256" key="1">
    <source>
        <dbReference type="SAM" id="Phobius"/>
    </source>
</evidence>
<keyword evidence="1" id="KW-0812">Transmembrane</keyword>
<name>A0ABT1BE36_9ENTR</name>
<feature type="transmembrane region" description="Helical" evidence="1">
    <location>
        <begin position="12"/>
        <end position="28"/>
    </location>
</feature>
<dbReference type="RefSeq" id="WP_252838898.1">
    <property type="nucleotide sequence ID" value="NZ_JAJJVQ010000010.1"/>
</dbReference>